<proteinExistence type="predicted"/>
<dbReference type="EMBL" id="ML179058">
    <property type="protein sequence ID" value="THV04278.1"/>
    <property type="molecule type" value="Genomic_DNA"/>
</dbReference>
<name>A0A4S8MMZ1_DENBC</name>
<dbReference type="OrthoDB" id="3264327at2759"/>
<organism evidence="1 2">
    <name type="scientific">Dendrothele bispora (strain CBS 962.96)</name>
    <dbReference type="NCBI Taxonomy" id="1314807"/>
    <lineage>
        <taxon>Eukaryota</taxon>
        <taxon>Fungi</taxon>
        <taxon>Dikarya</taxon>
        <taxon>Basidiomycota</taxon>
        <taxon>Agaricomycotina</taxon>
        <taxon>Agaricomycetes</taxon>
        <taxon>Agaricomycetidae</taxon>
        <taxon>Agaricales</taxon>
        <taxon>Agaricales incertae sedis</taxon>
        <taxon>Dendrothele</taxon>
    </lineage>
</organism>
<protein>
    <submittedName>
        <fullName evidence="1">Uncharacterized protein</fullName>
    </submittedName>
</protein>
<feature type="non-terminal residue" evidence="1">
    <location>
        <position position="63"/>
    </location>
</feature>
<sequence length="63" mass="7122">EHLLCSVNVQHNCSKNGCSIQDIMPIFQERQKTNQKKGAVVHLGNLNDVVLNTAQMRDAKYIQ</sequence>
<reference evidence="1 2" key="1">
    <citation type="journal article" date="2019" name="Nat. Ecol. Evol.">
        <title>Megaphylogeny resolves global patterns of mushroom evolution.</title>
        <authorList>
            <person name="Varga T."/>
            <person name="Krizsan K."/>
            <person name="Foldi C."/>
            <person name="Dima B."/>
            <person name="Sanchez-Garcia M."/>
            <person name="Sanchez-Ramirez S."/>
            <person name="Szollosi G.J."/>
            <person name="Szarkandi J.G."/>
            <person name="Papp V."/>
            <person name="Albert L."/>
            <person name="Andreopoulos W."/>
            <person name="Angelini C."/>
            <person name="Antonin V."/>
            <person name="Barry K.W."/>
            <person name="Bougher N.L."/>
            <person name="Buchanan P."/>
            <person name="Buyck B."/>
            <person name="Bense V."/>
            <person name="Catcheside P."/>
            <person name="Chovatia M."/>
            <person name="Cooper J."/>
            <person name="Damon W."/>
            <person name="Desjardin D."/>
            <person name="Finy P."/>
            <person name="Geml J."/>
            <person name="Haridas S."/>
            <person name="Hughes K."/>
            <person name="Justo A."/>
            <person name="Karasinski D."/>
            <person name="Kautmanova I."/>
            <person name="Kiss B."/>
            <person name="Kocsube S."/>
            <person name="Kotiranta H."/>
            <person name="LaButti K.M."/>
            <person name="Lechner B.E."/>
            <person name="Liimatainen K."/>
            <person name="Lipzen A."/>
            <person name="Lukacs Z."/>
            <person name="Mihaltcheva S."/>
            <person name="Morgado L.N."/>
            <person name="Niskanen T."/>
            <person name="Noordeloos M.E."/>
            <person name="Ohm R.A."/>
            <person name="Ortiz-Santana B."/>
            <person name="Ovrebo C."/>
            <person name="Racz N."/>
            <person name="Riley R."/>
            <person name="Savchenko A."/>
            <person name="Shiryaev A."/>
            <person name="Soop K."/>
            <person name="Spirin V."/>
            <person name="Szebenyi C."/>
            <person name="Tomsovsky M."/>
            <person name="Tulloss R.E."/>
            <person name="Uehling J."/>
            <person name="Grigoriev I.V."/>
            <person name="Vagvolgyi C."/>
            <person name="Papp T."/>
            <person name="Martin F.M."/>
            <person name="Miettinen O."/>
            <person name="Hibbett D.S."/>
            <person name="Nagy L.G."/>
        </authorList>
    </citation>
    <scope>NUCLEOTIDE SEQUENCE [LARGE SCALE GENOMIC DNA]</scope>
    <source>
        <strain evidence="1 2">CBS 962.96</strain>
    </source>
</reference>
<accession>A0A4S8MMZ1</accession>
<gene>
    <name evidence="1" type="ORF">K435DRAFT_615688</name>
</gene>
<keyword evidence="2" id="KW-1185">Reference proteome</keyword>
<dbReference type="AlphaFoldDB" id="A0A4S8MMZ1"/>
<feature type="non-terminal residue" evidence="1">
    <location>
        <position position="1"/>
    </location>
</feature>
<evidence type="ECO:0000313" key="1">
    <source>
        <dbReference type="EMBL" id="THV04278.1"/>
    </source>
</evidence>
<evidence type="ECO:0000313" key="2">
    <source>
        <dbReference type="Proteomes" id="UP000297245"/>
    </source>
</evidence>
<dbReference type="Proteomes" id="UP000297245">
    <property type="component" value="Unassembled WGS sequence"/>
</dbReference>